<reference evidence="2" key="1">
    <citation type="submission" date="2016-10" db="EMBL/GenBank/DDBJ databases">
        <authorList>
            <person name="Varghese N."/>
            <person name="Submissions S."/>
        </authorList>
    </citation>
    <scope>NUCLEOTIDE SEQUENCE [LARGE SCALE GENOMIC DNA]</scope>
    <source>
        <strain evidence="2">DSM 26879</strain>
    </source>
</reference>
<protein>
    <submittedName>
        <fullName evidence="1">Uncharacterized protein</fullName>
    </submittedName>
</protein>
<keyword evidence="2" id="KW-1185">Reference proteome</keyword>
<sequence>MKFTAFLHLPARPDRLAVDRQARRDTSGFTEPAFKFLGIIPTCENGYEGFENAA</sequence>
<accession>A0A1I6FU71</accession>
<dbReference type="STRING" id="390270.SAMN04488005_0505"/>
<dbReference type="Proteomes" id="UP000199478">
    <property type="component" value="Unassembled WGS sequence"/>
</dbReference>
<evidence type="ECO:0000313" key="1">
    <source>
        <dbReference type="EMBL" id="SFR33495.1"/>
    </source>
</evidence>
<organism evidence="1 2">
    <name type="scientific">Yoonia tamlensis</name>
    <dbReference type="NCBI Taxonomy" id="390270"/>
    <lineage>
        <taxon>Bacteria</taxon>
        <taxon>Pseudomonadati</taxon>
        <taxon>Pseudomonadota</taxon>
        <taxon>Alphaproteobacteria</taxon>
        <taxon>Rhodobacterales</taxon>
        <taxon>Paracoccaceae</taxon>
        <taxon>Yoonia</taxon>
    </lineage>
</organism>
<gene>
    <name evidence="1" type="ORF">SAMN04488005_0505</name>
</gene>
<proteinExistence type="predicted"/>
<evidence type="ECO:0000313" key="2">
    <source>
        <dbReference type="Proteomes" id="UP000199478"/>
    </source>
</evidence>
<dbReference type="EMBL" id="FOYP01000001">
    <property type="protein sequence ID" value="SFR33495.1"/>
    <property type="molecule type" value="Genomic_DNA"/>
</dbReference>
<name>A0A1I6FU71_9RHOB</name>
<dbReference type="AlphaFoldDB" id="A0A1I6FU71"/>